<gene>
    <name evidence="7" type="ORF">BDW59DRAFT_181775</name>
</gene>
<dbReference type="PANTHER" id="PTHR48182">
    <property type="entry name" value="PROTEIN SERAC1"/>
    <property type="match status" value="1"/>
</dbReference>
<dbReference type="InterPro" id="IPR052374">
    <property type="entry name" value="SERAC1"/>
</dbReference>
<evidence type="ECO:0000313" key="7">
    <source>
        <dbReference type="EMBL" id="KAL2831697.1"/>
    </source>
</evidence>
<keyword evidence="8" id="KW-1185">Reference proteome</keyword>
<evidence type="ECO:0008006" key="9">
    <source>
        <dbReference type="Google" id="ProtNLM"/>
    </source>
</evidence>
<evidence type="ECO:0000313" key="8">
    <source>
        <dbReference type="Proteomes" id="UP001610335"/>
    </source>
</evidence>
<dbReference type="PANTHER" id="PTHR48182:SF2">
    <property type="entry name" value="PROTEIN SERAC1"/>
    <property type="match status" value="1"/>
</dbReference>
<keyword evidence="5" id="KW-0496">Mitochondrion</keyword>
<dbReference type="EMBL" id="JBFXLS010000008">
    <property type="protein sequence ID" value="KAL2831697.1"/>
    <property type="molecule type" value="Genomic_DNA"/>
</dbReference>
<evidence type="ECO:0000256" key="6">
    <source>
        <dbReference type="ARBA" id="ARBA00023136"/>
    </source>
</evidence>
<dbReference type="InterPro" id="IPR029058">
    <property type="entry name" value="AB_hydrolase_fold"/>
</dbReference>
<keyword evidence="6" id="KW-0472">Membrane</keyword>
<dbReference type="SUPFAM" id="SSF53474">
    <property type="entry name" value="alpha/beta-Hydrolases"/>
    <property type="match status" value="1"/>
</dbReference>
<protein>
    <recommendedName>
        <fullName evidence="9">DUF676 domain-containing protein</fullName>
    </recommendedName>
</protein>
<evidence type="ECO:0000256" key="4">
    <source>
        <dbReference type="ARBA" id="ARBA00022824"/>
    </source>
</evidence>
<keyword evidence="4" id="KW-0256">Endoplasmic reticulum</keyword>
<sequence length="490" mass="55046">MEPAPNANWLKEVDSPPNATLDIVAVHGMNIQNQADHAENTWTDQETETNWLRDLLPEKIPYARILAYCYNANILFGASSAGIQEQARNLLLCLSGKRKATPARPIIFITHSMGGILVKDALAIAYHGDETYASTSRFLNSVEARSADNDELNSRFQPLLEMYRFFTICETKDEVVGGISIGLIVDSDSAILKGCPGQQVAYWPNRTHRSLCKFASTDPEWQLISEMLTGAANLAVKCVFYSPVSFMRQGILQDRLWNPEGTQNTFDPLSEAIEKAQICHNIITQDSQQGGKLYRRQEEINRLNNDVSTSVHWLWSIVLQILGLTFLVPTMLTSLFLPSSETVAANAEKAQAKQQRVMGVEKDIIESLDGDQSWVLGNITVLEGALAAPPPEGNTWPSADELGLGRRLLQNLHLDVERVIFDIRQHNRSYFEARRRVNLIEDAKRETAGRNDTEFWAAIGERAQEEQKLQKRRRIENIQEEGIVCPCVIL</sequence>
<evidence type="ECO:0000256" key="5">
    <source>
        <dbReference type="ARBA" id="ARBA00023128"/>
    </source>
</evidence>
<evidence type="ECO:0000256" key="1">
    <source>
        <dbReference type="ARBA" id="ARBA00004173"/>
    </source>
</evidence>
<proteinExistence type="predicted"/>
<evidence type="ECO:0000256" key="3">
    <source>
        <dbReference type="ARBA" id="ARBA00004370"/>
    </source>
</evidence>
<name>A0ABR4IVA3_9EURO</name>
<reference evidence="7 8" key="1">
    <citation type="submission" date="2024-07" db="EMBL/GenBank/DDBJ databases">
        <title>Section-level genome sequencing and comparative genomics of Aspergillus sections Usti and Cavernicolus.</title>
        <authorList>
            <consortium name="Lawrence Berkeley National Laboratory"/>
            <person name="Nybo J.L."/>
            <person name="Vesth T.C."/>
            <person name="Theobald S."/>
            <person name="Frisvad J.C."/>
            <person name="Larsen T.O."/>
            <person name="Kjaerboelling I."/>
            <person name="Rothschild-Mancinelli K."/>
            <person name="Lyhne E.K."/>
            <person name="Kogle M.E."/>
            <person name="Barry K."/>
            <person name="Clum A."/>
            <person name="Na H."/>
            <person name="Ledsgaard L."/>
            <person name="Lin J."/>
            <person name="Lipzen A."/>
            <person name="Kuo A."/>
            <person name="Riley R."/>
            <person name="Mondo S."/>
            <person name="LaButti K."/>
            <person name="Haridas S."/>
            <person name="Pangalinan J."/>
            <person name="Salamov A.A."/>
            <person name="Simmons B.A."/>
            <person name="Magnuson J.K."/>
            <person name="Chen J."/>
            <person name="Drula E."/>
            <person name="Henrissat B."/>
            <person name="Wiebenga A."/>
            <person name="Lubbers R.J."/>
            <person name="Gomes A.C."/>
            <person name="Makela M.R."/>
            <person name="Stajich J."/>
            <person name="Grigoriev I.V."/>
            <person name="Mortensen U.H."/>
            <person name="De vries R.P."/>
            <person name="Baker S.E."/>
            <person name="Andersen M.R."/>
        </authorList>
    </citation>
    <scope>NUCLEOTIDE SEQUENCE [LARGE SCALE GENOMIC DNA]</scope>
    <source>
        <strain evidence="7 8">CBS 600.67</strain>
    </source>
</reference>
<organism evidence="7 8">
    <name type="scientific">Aspergillus cavernicola</name>
    <dbReference type="NCBI Taxonomy" id="176166"/>
    <lineage>
        <taxon>Eukaryota</taxon>
        <taxon>Fungi</taxon>
        <taxon>Dikarya</taxon>
        <taxon>Ascomycota</taxon>
        <taxon>Pezizomycotina</taxon>
        <taxon>Eurotiomycetes</taxon>
        <taxon>Eurotiomycetidae</taxon>
        <taxon>Eurotiales</taxon>
        <taxon>Aspergillaceae</taxon>
        <taxon>Aspergillus</taxon>
        <taxon>Aspergillus subgen. Nidulantes</taxon>
    </lineage>
</organism>
<accession>A0ABR4IVA3</accession>
<comment type="subcellular location">
    <subcellularLocation>
        <location evidence="2">Endoplasmic reticulum</location>
    </subcellularLocation>
    <subcellularLocation>
        <location evidence="3">Membrane</location>
    </subcellularLocation>
    <subcellularLocation>
        <location evidence="1">Mitochondrion</location>
    </subcellularLocation>
</comment>
<dbReference type="Gene3D" id="3.40.50.1820">
    <property type="entry name" value="alpha/beta hydrolase"/>
    <property type="match status" value="1"/>
</dbReference>
<comment type="caution">
    <text evidence="7">The sequence shown here is derived from an EMBL/GenBank/DDBJ whole genome shotgun (WGS) entry which is preliminary data.</text>
</comment>
<dbReference type="Proteomes" id="UP001610335">
    <property type="component" value="Unassembled WGS sequence"/>
</dbReference>
<evidence type="ECO:0000256" key="2">
    <source>
        <dbReference type="ARBA" id="ARBA00004240"/>
    </source>
</evidence>